<dbReference type="Pfam" id="PF02585">
    <property type="entry name" value="PIG-L"/>
    <property type="match status" value="1"/>
</dbReference>
<protein>
    <recommendedName>
        <fullName evidence="3">GlcNAc-PI de-N-acetylase</fullName>
    </recommendedName>
</protein>
<dbReference type="GO" id="GO:0016811">
    <property type="term" value="F:hydrolase activity, acting on carbon-nitrogen (but not peptide) bonds, in linear amides"/>
    <property type="evidence" value="ECO:0007669"/>
    <property type="project" value="TreeGrafter"/>
</dbReference>
<dbReference type="Proteomes" id="UP000050975">
    <property type="component" value="Unassembled WGS sequence"/>
</dbReference>
<dbReference type="InterPro" id="IPR003737">
    <property type="entry name" value="GlcNAc_PI_deacetylase-related"/>
</dbReference>
<accession>A0A0S8JXP4</accession>
<reference evidence="1 2" key="1">
    <citation type="journal article" date="2015" name="Microbiome">
        <title>Genomic resolution of linkages in carbon, nitrogen, and sulfur cycling among widespread estuary sediment bacteria.</title>
        <authorList>
            <person name="Baker B.J."/>
            <person name="Lazar C.S."/>
            <person name="Teske A.P."/>
            <person name="Dick G.J."/>
        </authorList>
    </citation>
    <scope>NUCLEOTIDE SEQUENCE [LARGE SCALE GENOMIC DNA]</scope>
    <source>
        <strain evidence="1">SM1_77</strain>
    </source>
</reference>
<dbReference type="AlphaFoldDB" id="A0A0S8JXP4"/>
<dbReference type="Gene3D" id="3.40.50.10320">
    <property type="entry name" value="LmbE-like"/>
    <property type="match status" value="1"/>
</dbReference>
<dbReference type="PANTHER" id="PTHR12993">
    <property type="entry name" value="N-ACETYLGLUCOSAMINYL-PHOSPHATIDYLINOSITOL DE-N-ACETYLASE-RELATED"/>
    <property type="match status" value="1"/>
</dbReference>
<dbReference type="PANTHER" id="PTHR12993:SF11">
    <property type="entry name" value="N-ACETYLGLUCOSAMINYL-PHOSPHATIDYLINOSITOL DE-N-ACETYLASE"/>
    <property type="match status" value="1"/>
</dbReference>
<proteinExistence type="predicted"/>
<comment type="caution">
    <text evidence="1">The sequence shown here is derived from an EMBL/GenBank/DDBJ whole genome shotgun (WGS) entry which is preliminary data.</text>
</comment>
<dbReference type="SUPFAM" id="SSF102588">
    <property type="entry name" value="LmbE-like"/>
    <property type="match status" value="1"/>
</dbReference>
<name>A0A0S8JXP4_UNCW3</name>
<gene>
    <name evidence="1" type="ORF">AMJ74_03775</name>
</gene>
<sequence length="225" mass="25856">MKKSSKNRLIIMAHPDDPELSCGGSIARWTKKDNVYHIVVSCGEKGSWKANASPLLVARKREQEAKRAAKYLGVKKAIFLRHPDGELSNMKTLKLEIAALIRQLKPHTIVTHDPWSRYFHPDHRATAHAVIEGIMIARDWHFYPFLLEIGLEPFRPKELLLGITDQPNYVNDITLTYKKKIKAISMHKSQLSQLPDWRKRVLNRVRKDGALGGYKLGEGFYKMHI</sequence>
<organism evidence="1 2">
    <name type="scientific">candidate division WOR_3 bacterium SM1_77</name>
    <dbReference type="NCBI Taxonomy" id="1703778"/>
    <lineage>
        <taxon>Bacteria</taxon>
        <taxon>Bacteria division WOR-3</taxon>
    </lineage>
</organism>
<dbReference type="EMBL" id="LJVE01000060">
    <property type="protein sequence ID" value="KPL14224.1"/>
    <property type="molecule type" value="Genomic_DNA"/>
</dbReference>
<evidence type="ECO:0000313" key="2">
    <source>
        <dbReference type="Proteomes" id="UP000050975"/>
    </source>
</evidence>
<evidence type="ECO:0008006" key="3">
    <source>
        <dbReference type="Google" id="ProtNLM"/>
    </source>
</evidence>
<evidence type="ECO:0000313" key="1">
    <source>
        <dbReference type="EMBL" id="KPL14224.1"/>
    </source>
</evidence>
<dbReference type="InterPro" id="IPR024078">
    <property type="entry name" value="LmbE-like_dom_sf"/>
</dbReference>